<dbReference type="SUPFAM" id="SSF48452">
    <property type="entry name" value="TPR-like"/>
    <property type="match status" value="1"/>
</dbReference>
<name>A0ABU9LIC4_9BACL</name>
<dbReference type="Gene3D" id="1.25.40.10">
    <property type="entry name" value="Tetratricopeptide repeat domain"/>
    <property type="match status" value="1"/>
</dbReference>
<reference evidence="3 4" key="1">
    <citation type="submission" date="2024-04" db="EMBL/GenBank/DDBJ databases">
        <authorList>
            <person name="Wu Y.S."/>
            <person name="Zhang L."/>
        </authorList>
    </citation>
    <scope>NUCLEOTIDE SEQUENCE [LARGE SCALE GENOMIC DNA]</scope>
    <source>
        <strain evidence="3 4">KG-01</strain>
    </source>
</reference>
<protein>
    <submittedName>
        <fullName evidence="3">Tetratricopeptide repeat protein</fullName>
    </submittedName>
</protein>
<evidence type="ECO:0000259" key="2">
    <source>
        <dbReference type="Pfam" id="PF12688"/>
    </source>
</evidence>
<feature type="domain" description="Tetratrico peptide repeat group 5" evidence="2">
    <location>
        <begin position="38"/>
        <end position="157"/>
    </location>
</feature>
<dbReference type="InterPro" id="IPR041656">
    <property type="entry name" value="TPR_5"/>
</dbReference>
<evidence type="ECO:0000256" key="1">
    <source>
        <dbReference type="PROSITE-ProRule" id="PRU00339"/>
    </source>
</evidence>
<dbReference type="Pfam" id="PF12688">
    <property type="entry name" value="TPR_5"/>
    <property type="match status" value="1"/>
</dbReference>
<keyword evidence="4" id="KW-1185">Reference proteome</keyword>
<evidence type="ECO:0000313" key="4">
    <source>
        <dbReference type="Proteomes" id="UP001398420"/>
    </source>
</evidence>
<proteinExistence type="predicted"/>
<gene>
    <name evidence="3" type="ORF">AAF454_04820</name>
</gene>
<comment type="caution">
    <text evidence="3">The sequence shown here is derived from an EMBL/GenBank/DDBJ whole genome shotgun (WGS) entry which is preliminary data.</text>
</comment>
<keyword evidence="1" id="KW-0802">TPR repeat</keyword>
<evidence type="ECO:0000313" key="3">
    <source>
        <dbReference type="EMBL" id="MEL5987732.1"/>
    </source>
</evidence>
<dbReference type="RefSeq" id="WP_342302733.1">
    <property type="nucleotide sequence ID" value="NZ_JBCEWA010000003.1"/>
</dbReference>
<sequence length="162" mass="18829">MKEVKLLKAIELRKSGQKEESNQILQKLADEYPTDAIIQYQCAWSFDVLGQEIAAVPFYEKAIALGLPEEDLQGAYIGLGSTYRTLGEYEKSHHTFLKGLQLFPRNRAIHVFHAMTLYNLERHEEAMKRLLTSLVETTNDEELKSYEKAIRFYSQQLNRIWS</sequence>
<feature type="repeat" description="TPR" evidence="1">
    <location>
        <begin position="73"/>
        <end position="106"/>
    </location>
</feature>
<dbReference type="EMBL" id="JBCEWA010000003">
    <property type="protein sequence ID" value="MEL5987732.1"/>
    <property type="molecule type" value="Genomic_DNA"/>
</dbReference>
<organism evidence="3 4">
    <name type="scientific">Kurthia gibsonii</name>
    <dbReference type="NCBI Taxonomy" id="33946"/>
    <lineage>
        <taxon>Bacteria</taxon>
        <taxon>Bacillati</taxon>
        <taxon>Bacillota</taxon>
        <taxon>Bacilli</taxon>
        <taxon>Bacillales</taxon>
        <taxon>Caryophanaceae</taxon>
        <taxon>Kurthia</taxon>
    </lineage>
</organism>
<dbReference type="PROSITE" id="PS50005">
    <property type="entry name" value="TPR"/>
    <property type="match status" value="1"/>
</dbReference>
<dbReference type="InterPro" id="IPR011990">
    <property type="entry name" value="TPR-like_helical_dom_sf"/>
</dbReference>
<dbReference type="InterPro" id="IPR019734">
    <property type="entry name" value="TPR_rpt"/>
</dbReference>
<accession>A0ABU9LIC4</accession>
<dbReference type="Proteomes" id="UP001398420">
    <property type="component" value="Unassembled WGS sequence"/>
</dbReference>